<evidence type="ECO:0000256" key="1">
    <source>
        <dbReference type="ARBA" id="ARBA00022729"/>
    </source>
</evidence>
<feature type="region of interest" description="Disordered" evidence="2">
    <location>
        <begin position="30"/>
        <end position="64"/>
    </location>
</feature>
<dbReference type="HOGENOM" id="CLU_017028_7_3_11"/>
<accession>H6RKU2</accession>
<proteinExistence type="predicted"/>
<dbReference type="InterPro" id="IPR000914">
    <property type="entry name" value="SBP_5_dom"/>
</dbReference>
<protein>
    <submittedName>
        <fullName evidence="5">Putative Extracellular solute-binding protein</fullName>
    </submittedName>
</protein>
<dbReference type="EMBL" id="FO117623">
    <property type="protein sequence ID" value="CCG03708.1"/>
    <property type="molecule type" value="Genomic_DNA"/>
</dbReference>
<feature type="signal peptide" evidence="3">
    <location>
        <begin position="1"/>
        <end position="29"/>
    </location>
</feature>
<feature type="chain" id="PRO_5003606320" evidence="3">
    <location>
        <begin position="30"/>
        <end position="584"/>
    </location>
</feature>
<evidence type="ECO:0000259" key="4">
    <source>
        <dbReference type="Pfam" id="PF00496"/>
    </source>
</evidence>
<keyword evidence="1 3" id="KW-0732">Signal</keyword>
<dbReference type="AlphaFoldDB" id="H6RKU2"/>
<dbReference type="Gene3D" id="3.40.190.10">
    <property type="entry name" value="Periplasmic binding protein-like II"/>
    <property type="match status" value="1"/>
</dbReference>
<dbReference type="SUPFAM" id="SSF53850">
    <property type="entry name" value="Periplasmic binding protein-like II"/>
    <property type="match status" value="1"/>
</dbReference>
<reference evidence="6" key="2">
    <citation type="submission" date="2012-02" db="EMBL/GenBank/DDBJ databases">
        <title>Complete genome sequence of Blastococcus saxobsidens strain DD2.</title>
        <authorList>
            <person name="Genoscope."/>
        </authorList>
    </citation>
    <scope>NUCLEOTIDE SEQUENCE [LARGE SCALE GENOMIC DNA]</scope>
    <source>
        <strain evidence="6">DD2</strain>
    </source>
</reference>
<dbReference type="GO" id="GO:0042597">
    <property type="term" value="C:periplasmic space"/>
    <property type="evidence" value="ECO:0007669"/>
    <property type="project" value="UniProtKB-ARBA"/>
</dbReference>
<dbReference type="eggNOG" id="COG0747">
    <property type="taxonomic scope" value="Bacteria"/>
</dbReference>
<dbReference type="Pfam" id="PF00496">
    <property type="entry name" value="SBP_bac_5"/>
    <property type="match status" value="1"/>
</dbReference>
<sequence length="584" mass="62257">MTSIPGARPNRSARRLAVGLTALALAATAACGGSGGDDEEEAGGAATLATDNPEPTGEPQEGGSITVALEGESNGWLPGTSAAAAPGYNVLYSIYDPLIMQTAEGTYEPYLAESIEPNEDFTSWTMKLREGVTFHDGSPLTAEVIAQNLAILKEPTSNVAGALAEVTGATAVDPLTVRYDLAAPNAAFPALLTTTPGMPFSMENYNALGKDGANAEPVGTGPFVFEEWRRDDQLTVTANESYWGSDLGLGPYLDEITFRPIPDEDSRLQSLLSGDVDAFQTLRQSVIRQAQEEAADGGMALHTFLGNNAGNSIFNTLVPPLDDPRVRQALTHAVDQEQLIEVLGGTGISPPQTQFFSEESPYYSEAVAEAYPDYDPEKAEQLLQEYIDDPQRSDGLPVGSPIAIEYNCQPDPSLVELSQAYQAFWSNVGVDVSLNAVDQASHIQNAIGSPATDPPFKGDFTANCWRSGSQNDPYIVLRNEFGPVAKQPLNFTNYTSDVIDEQLQVLATTQDLETRKEAVEKIGLDLAENVPQLWTGATATLIGTRPELQNVSGWELPSGAEGIGTGLFTGGTALWGQTWLADAE</sequence>
<dbReference type="Proteomes" id="UP000007517">
    <property type="component" value="Chromosome"/>
</dbReference>
<dbReference type="GO" id="GO:0043190">
    <property type="term" value="C:ATP-binding cassette (ABC) transporter complex"/>
    <property type="evidence" value="ECO:0007669"/>
    <property type="project" value="InterPro"/>
</dbReference>
<dbReference type="PANTHER" id="PTHR30290">
    <property type="entry name" value="PERIPLASMIC BINDING COMPONENT OF ABC TRANSPORTER"/>
    <property type="match status" value="1"/>
</dbReference>
<evidence type="ECO:0000256" key="3">
    <source>
        <dbReference type="SAM" id="SignalP"/>
    </source>
</evidence>
<evidence type="ECO:0000256" key="2">
    <source>
        <dbReference type="SAM" id="MobiDB-lite"/>
    </source>
</evidence>
<reference evidence="5 6" key="1">
    <citation type="journal article" date="2012" name="J. Bacteriol.">
        <title>Genome Sequence of Blastococcus saxobsidens DD2, a Stone-Inhabiting Bacterium.</title>
        <authorList>
            <person name="Chouaia B."/>
            <person name="Crotti E."/>
            <person name="Brusetti L."/>
            <person name="Daffonchio D."/>
            <person name="Essoussi I."/>
            <person name="Nouioui I."/>
            <person name="Sbissi I."/>
            <person name="Ghodhbane-Gtari F."/>
            <person name="Gtari M."/>
            <person name="Vacherie B."/>
            <person name="Barbe V."/>
            <person name="Medigue C."/>
            <person name="Gury J."/>
            <person name="Pujic P."/>
            <person name="Normand P."/>
        </authorList>
    </citation>
    <scope>NUCLEOTIDE SEQUENCE [LARGE SCALE GENOMIC DNA]</scope>
    <source>
        <strain evidence="5 6">DD2</strain>
    </source>
</reference>
<dbReference type="RefSeq" id="WP_014376591.1">
    <property type="nucleotide sequence ID" value="NC_016943.1"/>
</dbReference>
<organism evidence="5 6">
    <name type="scientific">Blastococcus saxobsidens (strain DD2)</name>
    <dbReference type="NCBI Taxonomy" id="1146883"/>
    <lineage>
        <taxon>Bacteria</taxon>
        <taxon>Bacillati</taxon>
        <taxon>Actinomycetota</taxon>
        <taxon>Actinomycetes</taxon>
        <taxon>Geodermatophilales</taxon>
        <taxon>Geodermatophilaceae</taxon>
        <taxon>Blastococcus</taxon>
    </lineage>
</organism>
<dbReference type="KEGG" id="bsd:BLASA_2837"/>
<name>H6RKU2_BLASD</name>
<dbReference type="GO" id="GO:1904680">
    <property type="term" value="F:peptide transmembrane transporter activity"/>
    <property type="evidence" value="ECO:0007669"/>
    <property type="project" value="TreeGrafter"/>
</dbReference>
<dbReference type="GO" id="GO:0015833">
    <property type="term" value="P:peptide transport"/>
    <property type="evidence" value="ECO:0007669"/>
    <property type="project" value="TreeGrafter"/>
</dbReference>
<evidence type="ECO:0000313" key="6">
    <source>
        <dbReference type="Proteomes" id="UP000007517"/>
    </source>
</evidence>
<feature type="domain" description="Solute-binding protein family 5" evidence="4">
    <location>
        <begin position="107"/>
        <end position="449"/>
    </location>
</feature>
<dbReference type="InterPro" id="IPR039424">
    <property type="entry name" value="SBP_5"/>
</dbReference>
<dbReference type="PIRSF" id="PIRSF002741">
    <property type="entry name" value="MppA"/>
    <property type="match status" value="1"/>
</dbReference>
<dbReference type="Gene3D" id="3.10.105.10">
    <property type="entry name" value="Dipeptide-binding Protein, Domain 3"/>
    <property type="match status" value="1"/>
</dbReference>
<keyword evidence="6" id="KW-1185">Reference proteome</keyword>
<evidence type="ECO:0000313" key="5">
    <source>
        <dbReference type="EMBL" id="CCG03708.1"/>
    </source>
</evidence>
<gene>
    <name evidence="5" type="ordered locus">BLASA_2837</name>
</gene>
<dbReference type="STRING" id="1146883.BLASA_2837"/>
<dbReference type="PANTHER" id="PTHR30290:SF38">
    <property type="entry name" value="D,D-DIPEPTIDE-BINDING PERIPLASMIC PROTEIN DDPA-RELATED"/>
    <property type="match status" value="1"/>
</dbReference>
<dbReference type="InterPro" id="IPR030678">
    <property type="entry name" value="Peptide/Ni-bd"/>
</dbReference>
<dbReference type="CDD" id="cd00995">
    <property type="entry name" value="PBP2_NikA_DppA_OppA_like"/>
    <property type="match status" value="1"/>
</dbReference>